<reference evidence="11" key="1">
    <citation type="submission" date="2021-01" db="EMBL/GenBank/DDBJ databases">
        <authorList>
            <person name="Corre E."/>
            <person name="Pelletier E."/>
            <person name="Niang G."/>
            <person name="Scheremetjew M."/>
            <person name="Finn R."/>
            <person name="Kale V."/>
            <person name="Holt S."/>
            <person name="Cochrane G."/>
            <person name="Meng A."/>
            <person name="Brown T."/>
            <person name="Cohen L."/>
        </authorList>
    </citation>
    <scope>NUCLEOTIDE SEQUENCE</scope>
    <source>
        <strain evidence="11">SoJaBio B1-5/56/2</strain>
    </source>
</reference>
<comment type="catalytic activity">
    <reaction evidence="8">
        <text>(6R)-10-formyltetrahydrofolate + 5-amino-1-(5-phospho-beta-D-ribosyl)imidazole-4-carboxamide = 5-formamido-1-(5-phospho-D-ribosyl)imidazole-4-carboxamide + (6S)-5,6,7,8-tetrahydrofolate</text>
        <dbReference type="Rhea" id="RHEA:22192"/>
        <dbReference type="ChEBI" id="CHEBI:57453"/>
        <dbReference type="ChEBI" id="CHEBI:58467"/>
        <dbReference type="ChEBI" id="CHEBI:58475"/>
        <dbReference type="ChEBI" id="CHEBI:195366"/>
        <dbReference type="EC" id="2.1.2.3"/>
    </reaction>
</comment>
<dbReference type="Gene3D" id="3.40.140.20">
    <property type="match status" value="2"/>
</dbReference>
<dbReference type="NCBIfam" id="TIGR00355">
    <property type="entry name" value="purH"/>
    <property type="match status" value="1"/>
</dbReference>
<dbReference type="Pfam" id="PF01808">
    <property type="entry name" value="AICARFT_IMPCHas"/>
    <property type="match status" value="1"/>
</dbReference>
<dbReference type="GO" id="GO:0004643">
    <property type="term" value="F:phosphoribosylaminoimidazolecarboxamide formyltransferase activity"/>
    <property type="evidence" value="ECO:0007669"/>
    <property type="project" value="UniProtKB-EC"/>
</dbReference>
<dbReference type="AlphaFoldDB" id="A0A7S4PMR9"/>
<dbReference type="GO" id="GO:0003937">
    <property type="term" value="F:IMP cyclohydrolase activity"/>
    <property type="evidence" value="ECO:0007669"/>
    <property type="project" value="UniProtKB-EC"/>
</dbReference>
<evidence type="ECO:0000313" key="11">
    <source>
        <dbReference type="EMBL" id="CAE2339754.1"/>
    </source>
</evidence>
<evidence type="ECO:0000256" key="4">
    <source>
        <dbReference type="ARBA" id="ARBA00022679"/>
    </source>
</evidence>
<evidence type="ECO:0000256" key="9">
    <source>
        <dbReference type="ARBA" id="ARBA00050687"/>
    </source>
</evidence>
<dbReference type="NCBIfam" id="NF002049">
    <property type="entry name" value="PRK00881.1"/>
    <property type="match status" value="1"/>
</dbReference>
<feature type="domain" description="MGS-like" evidence="10">
    <location>
        <begin position="1"/>
        <end position="139"/>
    </location>
</feature>
<evidence type="ECO:0000256" key="1">
    <source>
        <dbReference type="ARBA" id="ARBA00004844"/>
    </source>
</evidence>
<dbReference type="HAMAP" id="MF_00139">
    <property type="entry name" value="PurH"/>
    <property type="match status" value="1"/>
</dbReference>
<dbReference type="PANTHER" id="PTHR11692">
    <property type="entry name" value="BIFUNCTIONAL PURINE BIOSYNTHESIS PROTEIN PURH"/>
    <property type="match status" value="1"/>
</dbReference>
<evidence type="ECO:0000256" key="2">
    <source>
        <dbReference type="ARBA" id="ARBA00004954"/>
    </source>
</evidence>
<dbReference type="FunFam" id="3.40.140.20:FF:000001">
    <property type="entry name" value="Bifunctional purine biosynthesis protein PurH"/>
    <property type="match status" value="1"/>
</dbReference>
<dbReference type="InterPro" id="IPR016193">
    <property type="entry name" value="Cytidine_deaminase-like"/>
</dbReference>
<comment type="catalytic activity">
    <reaction evidence="9">
        <text>IMP + H2O = 5-formamido-1-(5-phospho-D-ribosyl)imidazole-4-carboxamide</text>
        <dbReference type="Rhea" id="RHEA:18445"/>
        <dbReference type="ChEBI" id="CHEBI:15377"/>
        <dbReference type="ChEBI" id="CHEBI:58053"/>
        <dbReference type="ChEBI" id="CHEBI:58467"/>
        <dbReference type="EC" id="3.5.4.10"/>
    </reaction>
</comment>
<dbReference type="PROSITE" id="PS51855">
    <property type="entry name" value="MGS"/>
    <property type="match status" value="1"/>
</dbReference>
<proteinExistence type="inferred from homology"/>
<dbReference type="SUPFAM" id="SSF52335">
    <property type="entry name" value="Methylglyoxal synthase-like"/>
    <property type="match status" value="1"/>
</dbReference>
<dbReference type="UniPathway" id="UPA00074">
    <property type="reaction ID" value="UER00133"/>
</dbReference>
<comment type="pathway">
    <text evidence="1">Purine metabolism; IMP biosynthesis via de novo pathway; IMP from 5-formamido-1-(5-phospho-D-ribosyl)imidazole-4-carboxamide: step 1/1.</text>
</comment>
<dbReference type="SUPFAM" id="SSF53927">
    <property type="entry name" value="Cytidine deaminase-like"/>
    <property type="match status" value="1"/>
</dbReference>
<keyword evidence="4" id="KW-0808">Transferase</keyword>
<evidence type="ECO:0000256" key="3">
    <source>
        <dbReference type="ARBA" id="ARBA00007667"/>
    </source>
</evidence>
<dbReference type="InterPro" id="IPR002695">
    <property type="entry name" value="PurH-like"/>
</dbReference>
<dbReference type="GO" id="GO:0005829">
    <property type="term" value="C:cytosol"/>
    <property type="evidence" value="ECO:0007669"/>
    <property type="project" value="TreeGrafter"/>
</dbReference>
<dbReference type="FunFam" id="3.40.50.1380:FF:000001">
    <property type="entry name" value="Bifunctional purine biosynthesis protein PurH"/>
    <property type="match status" value="1"/>
</dbReference>
<name>A0A7S4PMR9_9EUKA</name>
<evidence type="ECO:0000259" key="10">
    <source>
        <dbReference type="PROSITE" id="PS51855"/>
    </source>
</evidence>
<dbReference type="EMBL" id="HBKR01039384">
    <property type="protein sequence ID" value="CAE2339754.1"/>
    <property type="molecule type" value="Transcribed_RNA"/>
</dbReference>
<sequence length="509" mass="54921">MLSVFDKTGVVEFGLALQKLGYKVVSTGGTAAALKNGGVEVTAVSDVTSFPEILGGRVKTLHPNIHGGILAKRTDDHLKELETHKITNIDIVVCNLYPFVETVAKEGITEDEAIEQIDIGGVTLLRAAAKNNKYVLSVSDPKDYSSITEALKSADGVSAKERKRLALKAFQHTAEYDTAISAWMAKGLKEEEEKEEELADNLVLRATKSQSLRYGENPHQSGALYSWVGDEAPYKQVQGKELSYNNILDMESAWNAARDYEKPCVVIIKHNIPCGLAVSDDGIVAAYDQALASDPVSAFGSIIAVNREITREFVERVGKLFVEVFIATSYSAEALEWLAQKKKNCRVLIAQGPALAKPSLVIRSVIGGLLVQSPDVAGVDQQKWKVATKKQPTEEQLKTCAFAWIVCKHVKSNAIVLCQGTATVGVGAGQPNRIDAVGLAAAHAQEKAKGAVLASDAFFPFADGIEKAAEHGVSVVIQPGGSVRDDEVVKRADELGLVMVFTGERHFRH</sequence>
<dbReference type="InterPro" id="IPR011607">
    <property type="entry name" value="MGS-like_dom"/>
</dbReference>
<protein>
    <recommendedName>
        <fullName evidence="10">MGS-like domain-containing protein</fullName>
    </recommendedName>
</protein>
<comment type="similarity">
    <text evidence="3">Belongs to the PurH family.</text>
</comment>
<accession>A0A7S4PMR9</accession>
<dbReference type="PIRSF" id="PIRSF000414">
    <property type="entry name" value="AICARFT_IMPCHas"/>
    <property type="match status" value="1"/>
</dbReference>
<keyword evidence="7" id="KW-0511">Multifunctional enzyme</keyword>
<evidence type="ECO:0000256" key="8">
    <source>
        <dbReference type="ARBA" id="ARBA00050488"/>
    </source>
</evidence>
<dbReference type="GO" id="GO:0006189">
    <property type="term" value="P:'de novo' IMP biosynthetic process"/>
    <property type="evidence" value="ECO:0007669"/>
    <property type="project" value="UniProtKB-UniPathway"/>
</dbReference>
<keyword evidence="5" id="KW-0658">Purine biosynthesis</keyword>
<dbReference type="SMART" id="SM00851">
    <property type="entry name" value="MGS"/>
    <property type="match status" value="1"/>
</dbReference>
<evidence type="ECO:0000256" key="6">
    <source>
        <dbReference type="ARBA" id="ARBA00022801"/>
    </source>
</evidence>
<evidence type="ECO:0000256" key="5">
    <source>
        <dbReference type="ARBA" id="ARBA00022755"/>
    </source>
</evidence>
<dbReference type="InterPro" id="IPR036914">
    <property type="entry name" value="MGS-like_dom_sf"/>
</dbReference>
<dbReference type="PANTHER" id="PTHR11692:SF0">
    <property type="entry name" value="BIFUNCTIONAL PURINE BIOSYNTHESIS PROTEIN ATIC"/>
    <property type="match status" value="1"/>
</dbReference>
<comment type="pathway">
    <text evidence="2">Purine metabolism; IMP biosynthesis via de novo pathway; 5-formamido-1-(5-phospho-D-ribosyl)imidazole-4-carboxamide from 5-amino-1-(5-phospho-D-ribosyl)imidazole-4-carboxamide (10-formyl THF route): step 1/1.</text>
</comment>
<dbReference type="InterPro" id="IPR024051">
    <property type="entry name" value="AICAR_Tfase_dup_dom_sf"/>
</dbReference>
<keyword evidence="6" id="KW-0378">Hydrolase</keyword>
<dbReference type="CDD" id="cd01421">
    <property type="entry name" value="IMPCH"/>
    <property type="match status" value="1"/>
</dbReference>
<dbReference type="Gene3D" id="3.40.50.1380">
    <property type="entry name" value="Methylglyoxal synthase-like domain"/>
    <property type="match status" value="1"/>
</dbReference>
<evidence type="ECO:0000256" key="7">
    <source>
        <dbReference type="ARBA" id="ARBA00023268"/>
    </source>
</evidence>
<organism evidence="11">
    <name type="scientific">Paramoeba aestuarina</name>
    <dbReference type="NCBI Taxonomy" id="180227"/>
    <lineage>
        <taxon>Eukaryota</taxon>
        <taxon>Amoebozoa</taxon>
        <taxon>Discosea</taxon>
        <taxon>Flabellinia</taxon>
        <taxon>Dactylopodida</taxon>
        <taxon>Paramoebidae</taxon>
        <taxon>Paramoeba</taxon>
    </lineage>
</organism>
<dbReference type="SMART" id="SM00798">
    <property type="entry name" value="AICARFT_IMPCHas"/>
    <property type="match status" value="1"/>
</dbReference>
<dbReference type="Pfam" id="PF02142">
    <property type="entry name" value="MGS"/>
    <property type="match status" value="1"/>
</dbReference>
<gene>
    <name evidence="11" type="ORF">NAES01612_LOCUS25712</name>
</gene>